<gene>
    <name evidence="8" type="ORF">NC998_00090</name>
</gene>
<dbReference type="InterPro" id="IPR036188">
    <property type="entry name" value="FAD/NAD-bd_sf"/>
</dbReference>
<reference evidence="8 9" key="1">
    <citation type="submission" date="2022-04" db="EMBL/GenBank/DDBJ databases">
        <title>Positive selection, recombination, and allopatry shape intraspecific diversity of widespread and dominant cyanobacteria.</title>
        <authorList>
            <person name="Wei J."/>
            <person name="Shu W."/>
            <person name="Hu C."/>
        </authorList>
    </citation>
    <scope>NUCLEOTIDE SEQUENCE [LARGE SCALE GENOMIC DNA]</scope>
    <source>
        <strain evidence="8 9">GB2-A4</strain>
    </source>
</reference>
<evidence type="ECO:0000256" key="5">
    <source>
        <dbReference type="ARBA" id="ARBA00023002"/>
    </source>
</evidence>
<name>A0ABV0J145_9CYAN</name>
<dbReference type="InterPro" id="IPR002938">
    <property type="entry name" value="FAD-bd"/>
</dbReference>
<dbReference type="Proteomes" id="UP001464891">
    <property type="component" value="Unassembled WGS sequence"/>
</dbReference>
<keyword evidence="3" id="KW-0285">Flavoprotein</keyword>
<dbReference type="InterPro" id="IPR010971">
    <property type="entry name" value="UbiH/COQ6"/>
</dbReference>
<keyword evidence="9" id="KW-1185">Reference proteome</keyword>
<evidence type="ECO:0000259" key="7">
    <source>
        <dbReference type="Pfam" id="PF01494"/>
    </source>
</evidence>
<dbReference type="InterPro" id="IPR018168">
    <property type="entry name" value="Ubi_Hdrlase_CS"/>
</dbReference>
<sequence>MAGFDYDLAIAGGGIVGTLLACALRDSGLRVALIEARPRTAGLSRRQAYAVTLLSGKIFQGLGLWQEILPKITTFCQIRLSDADYPHAVRFLPEDLGTEALGYVAEHNVIMQALYECLDNSPNITELCPAEVVQAHYQPDGVELQVKVEGETRLIRTRLLVAADGSRSPIRQEAGIRTRGWKYWQSCITCVVQPEKEHGSIAYERFWPSGPFAILPLPGNRCQIVWTAPHAEAKAMADLDDGAFLTELSRRYGDQMGKLSLASDRYVFQVQLMQSDRYTLSRLALVGDAAHCCHPVGGQGLNMGIRDAAALAQVLLQAHQKGEDIGGLKVLRRYERWRKLENLTILGFTDFLDRCFSTNWLPLVIIRRLGLWLMRTLRPLKYFALRLMTGQTGRSPQLARH</sequence>
<dbReference type="EMBL" id="JAMPKM010000001">
    <property type="protein sequence ID" value="MEP0815489.1"/>
    <property type="molecule type" value="Genomic_DNA"/>
</dbReference>
<comment type="similarity">
    <text evidence="2">Belongs to the UbiH/COQ6 family.</text>
</comment>
<keyword evidence="6" id="KW-0503">Monooxygenase</keyword>
<dbReference type="Pfam" id="PF01494">
    <property type="entry name" value="FAD_binding_3"/>
    <property type="match status" value="1"/>
</dbReference>
<evidence type="ECO:0000256" key="2">
    <source>
        <dbReference type="ARBA" id="ARBA00005349"/>
    </source>
</evidence>
<evidence type="ECO:0000256" key="4">
    <source>
        <dbReference type="ARBA" id="ARBA00022827"/>
    </source>
</evidence>
<dbReference type="NCBIfam" id="NF005612">
    <property type="entry name" value="PRK07364.1"/>
    <property type="match status" value="1"/>
</dbReference>
<evidence type="ECO:0000256" key="6">
    <source>
        <dbReference type="ARBA" id="ARBA00023033"/>
    </source>
</evidence>
<evidence type="ECO:0000256" key="1">
    <source>
        <dbReference type="ARBA" id="ARBA00001974"/>
    </source>
</evidence>
<evidence type="ECO:0000313" key="9">
    <source>
        <dbReference type="Proteomes" id="UP001464891"/>
    </source>
</evidence>
<evidence type="ECO:0000313" key="8">
    <source>
        <dbReference type="EMBL" id="MEP0815489.1"/>
    </source>
</evidence>
<dbReference type="PRINTS" id="PR00420">
    <property type="entry name" value="RNGMNOXGNASE"/>
</dbReference>
<protein>
    <submittedName>
        <fullName evidence="8">FAD-dependent hydroxylase</fullName>
    </submittedName>
</protein>
<keyword evidence="4" id="KW-0274">FAD</keyword>
<dbReference type="NCBIfam" id="TIGR01988">
    <property type="entry name" value="Ubi-OHases"/>
    <property type="match status" value="1"/>
</dbReference>
<keyword evidence="5" id="KW-0560">Oxidoreductase</keyword>
<dbReference type="PANTHER" id="PTHR43876">
    <property type="entry name" value="UBIQUINONE BIOSYNTHESIS MONOOXYGENASE COQ6, MITOCHONDRIAL"/>
    <property type="match status" value="1"/>
</dbReference>
<organism evidence="8 9">
    <name type="scientific">Trichocoleus desertorum GB2-A4</name>
    <dbReference type="NCBI Taxonomy" id="2933944"/>
    <lineage>
        <taxon>Bacteria</taxon>
        <taxon>Bacillati</taxon>
        <taxon>Cyanobacteriota</taxon>
        <taxon>Cyanophyceae</taxon>
        <taxon>Leptolyngbyales</taxon>
        <taxon>Trichocoleusaceae</taxon>
        <taxon>Trichocoleus</taxon>
    </lineage>
</organism>
<dbReference type="PROSITE" id="PS01304">
    <property type="entry name" value="UBIH"/>
    <property type="match status" value="1"/>
</dbReference>
<feature type="domain" description="FAD-binding" evidence="7">
    <location>
        <begin position="6"/>
        <end position="320"/>
    </location>
</feature>
<evidence type="ECO:0000256" key="3">
    <source>
        <dbReference type="ARBA" id="ARBA00022630"/>
    </source>
</evidence>
<proteinExistence type="inferred from homology"/>
<dbReference type="RefSeq" id="WP_190431043.1">
    <property type="nucleotide sequence ID" value="NZ_JAMPKM010000001.1"/>
</dbReference>
<dbReference type="SUPFAM" id="SSF51905">
    <property type="entry name" value="FAD/NAD(P)-binding domain"/>
    <property type="match status" value="1"/>
</dbReference>
<dbReference type="InterPro" id="IPR051205">
    <property type="entry name" value="UbiH/COQ6_monooxygenase"/>
</dbReference>
<dbReference type="PANTHER" id="PTHR43876:SF7">
    <property type="entry name" value="UBIQUINONE BIOSYNTHESIS MONOOXYGENASE COQ6, MITOCHONDRIAL"/>
    <property type="match status" value="1"/>
</dbReference>
<comment type="cofactor">
    <cofactor evidence="1">
        <name>FAD</name>
        <dbReference type="ChEBI" id="CHEBI:57692"/>
    </cofactor>
</comment>
<accession>A0ABV0J145</accession>
<dbReference type="Gene3D" id="3.50.50.60">
    <property type="entry name" value="FAD/NAD(P)-binding domain"/>
    <property type="match status" value="2"/>
</dbReference>
<comment type="caution">
    <text evidence="8">The sequence shown here is derived from an EMBL/GenBank/DDBJ whole genome shotgun (WGS) entry which is preliminary data.</text>
</comment>